<dbReference type="PROSITE" id="PS51141">
    <property type="entry name" value="ZF_SBP"/>
    <property type="match status" value="1"/>
</dbReference>
<dbReference type="PANTHER" id="PTHR31251:SF127">
    <property type="entry name" value="TRANSCRIPTION FACTOR, SBP-BOX-RELATED"/>
    <property type="match status" value="1"/>
</dbReference>
<evidence type="ECO:0000256" key="1">
    <source>
        <dbReference type="ARBA" id="ARBA00022723"/>
    </source>
</evidence>
<evidence type="ECO:0000256" key="4">
    <source>
        <dbReference type="PROSITE-ProRule" id="PRU00470"/>
    </source>
</evidence>
<feature type="region of interest" description="Disordered" evidence="5">
    <location>
        <begin position="160"/>
        <end position="188"/>
    </location>
</feature>
<evidence type="ECO:0000313" key="8">
    <source>
        <dbReference type="Proteomes" id="UP001172457"/>
    </source>
</evidence>
<evidence type="ECO:0000256" key="3">
    <source>
        <dbReference type="ARBA" id="ARBA00022833"/>
    </source>
</evidence>
<dbReference type="PANTHER" id="PTHR31251">
    <property type="entry name" value="SQUAMOSA PROMOTER-BINDING-LIKE PROTEIN 4"/>
    <property type="match status" value="1"/>
</dbReference>
<dbReference type="GO" id="GO:0003677">
    <property type="term" value="F:DNA binding"/>
    <property type="evidence" value="ECO:0007669"/>
    <property type="project" value="InterPro"/>
</dbReference>
<dbReference type="InterPro" id="IPR004333">
    <property type="entry name" value="SBP_dom"/>
</dbReference>
<reference evidence="7" key="1">
    <citation type="submission" date="2023-03" db="EMBL/GenBank/DDBJ databases">
        <title>Chromosome-scale reference genome and RAD-based genetic map of yellow starthistle (Centaurea solstitialis) reveal putative structural variation and QTLs associated with invader traits.</title>
        <authorList>
            <person name="Reatini B."/>
            <person name="Cang F.A."/>
            <person name="Jiang Q."/>
            <person name="Mckibben M.T.W."/>
            <person name="Barker M.S."/>
            <person name="Rieseberg L.H."/>
            <person name="Dlugosch K.M."/>
        </authorList>
    </citation>
    <scope>NUCLEOTIDE SEQUENCE</scope>
    <source>
        <strain evidence="7">CAN-66</strain>
        <tissue evidence="7">Leaf</tissue>
    </source>
</reference>
<evidence type="ECO:0000256" key="5">
    <source>
        <dbReference type="SAM" id="MobiDB-lite"/>
    </source>
</evidence>
<feature type="region of interest" description="Disordered" evidence="5">
    <location>
        <begin position="414"/>
        <end position="456"/>
    </location>
</feature>
<dbReference type="Proteomes" id="UP001172457">
    <property type="component" value="Chromosome 5"/>
</dbReference>
<keyword evidence="3" id="KW-0862">Zinc</keyword>
<dbReference type="GO" id="GO:0005634">
    <property type="term" value="C:nucleus"/>
    <property type="evidence" value="ECO:0007669"/>
    <property type="project" value="InterPro"/>
</dbReference>
<organism evidence="7 8">
    <name type="scientific">Centaurea solstitialis</name>
    <name type="common">yellow star-thistle</name>
    <dbReference type="NCBI Taxonomy" id="347529"/>
    <lineage>
        <taxon>Eukaryota</taxon>
        <taxon>Viridiplantae</taxon>
        <taxon>Streptophyta</taxon>
        <taxon>Embryophyta</taxon>
        <taxon>Tracheophyta</taxon>
        <taxon>Spermatophyta</taxon>
        <taxon>Magnoliopsida</taxon>
        <taxon>eudicotyledons</taxon>
        <taxon>Gunneridae</taxon>
        <taxon>Pentapetalae</taxon>
        <taxon>asterids</taxon>
        <taxon>campanulids</taxon>
        <taxon>Asterales</taxon>
        <taxon>Asteraceae</taxon>
        <taxon>Carduoideae</taxon>
        <taxon>Cardueae</taxon>
        <taxon>Centaureinae</taxon>
        <taxon>Centaurea</taxon>
    </lineage>
</organism>
<keyword evidence="8" id="KW-1185">Reference proteome</keyword>
<name>A0AA38STP1_9ASTR</name>
<dbReference type="InterPro" id="IPR044817">
    <property type="entry name" value="SBP-like"/>
</dbReference>
<accession>A0AA38STP1</accession>
<feature type="compositionally biased region" description="Polar residues" evidence="5">
    <location>
        <begin position="423"/>
        <end position="434"/>
    </location>
</feature>
<feature type="compositionally biased region" description="Low complexity" evidence="5">
    <location>
        <begin position="165"/>
        <end position="181"/>
    </location>
</feature>
<dbReference type="Gene3D" id="4.10.1100.10">
    <property type="entry name" value="Transcription factor, SBP-box domain"/>
    <property type="match status" value="1"/>
</dbReference>
<feature type="domain" description="SBP-type" evidence="6">
    <location>
        <begin position="205"/>
        <end position="297"/>
    </location>
</feature>
<dbReference type="EMBL" id="JARYMX010000005">
    <property type="protein sequence ID" value="KAJ9548413.1"/>
    <property type="molecule type" value="Genomic_DNA"/>
</dbReference>
<evidence type="ECO:0000256" key="2">
    <source>
        <dbReference type="ARBA" id="ARBA00022771"/>
    </source>
</evidence>
<protein>
    <recommendedName>
        <fullName evidence="6">SBP-type domain-containing protein</fullName>
    </recommendedName>
</protein>
<gene>
    <name evidence="7" type="ORF">OSB04_020956</name>
</gene>
<keyword evidence="2 4" id="KW-0863">Zinc-finger</keyword>
<evidence type="ECO:0000313" key="7">
    <source>
        <dbReference type="EMBL" id="KAJ9548413.1"/>
    </source>
</evidence>
<dbReference type="InterPro" id="IPR036893">
    <property type="entry name" value="SBP_sf"/>
</dbReference>
<sequence length="473" mass="52672">MDWVPVSGLRTRIIIIIILNNKTTSSTNLGKFHSIILSSTQDNIVGGLGMDWNLNTPTEWDWENLAIYSSNKEIEIGKHLQLSSHESQEVENGNFSFSADSSSKETIKAFGVLEELPRSTFLDSKEESSWVGGGGENGSFSNMVEEASVLSGEAMIGLKLGRHGSSSSSNTNNNNKTTSASGPLFPTTSSPMIKRSRASYLSSQSPRCQVEGCNLDLSSAKDYHRRHRICANHSKSPKVIVAGMERRFCQQCSRQTSYLPTYILLFDLESYIYKSFDDRKRSCRRRLSAHNARRRRPHSEDIQFSSTRISSSICDRRPQMNFLLNRASIPILDSTVPPESSCSFKGEESLLGLAKDGGIDHHVLPTNGALHFGSERFMPRNVNHNGMDSTSNSMLSGDVRHAFSLLSTSSWSSNWPEEPPSSFDQFTHGNSISLGQPGMPPLNQLPNTTSSTHLQDFHSFRSPHDQFERFYSN</sequence>
<keyword evidence="1" id="KW-0479">Metal-binding</keyword>
<dbReference type="GO" id="GO:0008270">
    <property type="term" value="F:zinc ion binding"/>
    <property type="evidence" value="ECO:0007669"/>
    <property type="project" value="UniProtKB-KW"/>
</dbReference>
<feature type="compositionally biased region" description="Polar residues" evidence="5">
    <location>
        <begin position="444"/>
        <end position="454"/>
    </location>
</feature>
<dbReference type="AlphaFoldDB" id="A0AA38STP1"/>
<dbReference type="Pfam" id="PF03110">
    <property type="entry name" value="SBP"/>
    <property type="match status" value="1"/>
</dbReference>
<evidence type="ECO:0000259" key="6">
    <source>
        <dbReference type="PROSITE" id="PS51141"/>
    </source>
</evidence>
<proteinExistence type="predicted"/>
<dbReference type="SUPFAM" id="SSF103612">
    <property type="entry name" value="SBT domain"/>
    <property type="match status" value="1"/>
</dbReference>
<comment type="caution">
    <text evidence="7">The sequence shown here is derived from an EMBL/GenBank/DDBJ whole genome shotgun (WGS) entry which is preliminary data.</text>
</comment>